<dbReference type="Proteomes" id="UP001273166">
    <property type="component" value="Unassembled WGS sequence"/>
</dbReference>
<keyword evidence="3" id="KW-1185">Reference proteome</keyword>
<evidence type="ECO:0008006" key="4">
    <source>
        <dbReference type="Google" id="ProtNLM"/>
    </source>
</evidence>
<reference evidence="2" key="2">
    <citation type="submission" date="2023-06" db="EMBL/GenBank/DDBJ databases">
        <authorList>
            <consortium name="Lawrence Berkeley National Laboratory"/>
            <person name="Mondo S.J."/>
            <person name="Hensen N."/>
            <person name="Bonometti L."/>
            <person name="Westerberg I."/>
            <person name="Brannstrom I.O."/>
            <person name="Guillou S."/>
            <person name="Cros-Aarteil S."/>
            <person name="Calhoun S."/>
            <person name="Haridas S."/>
            <person name="Kuo A."/>
            <person name="Pangilinan J."/>
            <person name="Riley R."/>
            <person name="Labutti K."/>
            <person name="Andreopoulos B."/>
            <person name="Lipzen A."/>
            <person name="Chen C."/>
            <person name="Yanf M."/>
            <person name="Daum C."/>
            <person name="Ng V."/>
            <person name="Clum A."/>
            <person name="Steindorff A."/>
            <person name="Ohm R."/>
            <person name="Martin F."/>
            <person name="Silar P."/>
            <person name="Natvig D."/>
            <person name="Lalanne C."/>
            <person name="Gautier V."/>
            <person name="Ament-Velasquez S.L."/>
            <person name="Kruys A."/>
            <person name="Hutchinson M.I."/>
            <person name="Powell A.J."/>
            <person name="Barry K."/>
            <person name="Miller A.N."/>
            <person name="Grigoriev I.V."/>
            <person name="Debuchy R."/>
            <person name="Gladieux P."/>
            <person name="Thoren M.H."/>
            <person name="Johannesson H."/>
        </authorList>
    </citation>
    <scope>NUCLEOTIDE SEQUENCE</scope>
    <source>
        <strain evidence="2">CBS 333.67</strain>
    </source>
</reference>
<reference evidence="2" key="1">
    <citation type="journal article" date="2023" name="Mol. Phylogenet. Evol.">
        <title>Genome-scale phylogeny and comparative genomics of the fungal order Sordariales.</title>
        <authorList>
            <person name="Hensen N."/>
            <person name="Bonometti L."/>
            <person name="Westerberg I."/>
            <person name="Brannstrom I.O."/>
            <person name="Guillou S."/>
            <person name="Cros-Aarteil S."/>
            <person name="Calhoun S."/>
            <person name="Haridas S."/>
            <person name="Kuo A."/>
            <person name="Mondo S."/>
            <person name="Pangilinan J."/>
            <person name="Riley R."/>
            <person name="LaButti K."/>
            <person name="Andreopoulos B."/>
            <person name="Lipzen A."/>
            <person name="Chen C."/>
            <person name="Yan M."/>
            <person name="Daum C."/>
            <person name="Ng V."/>
            <person name="Clum A."/>
            <person name="Steindorff A."/>
            <person name="Ohm R.A."/>
            <person name="Martin F."/>
            <person name="Silar P."/>
            <person name="Natvig D.O."/>
            <person name="Lalanne C."/>
            <person name="Gautier V."/>
            <person name="Ament-Velasquez S.L."/>
            <person name="Kruys A."/>
            <person name="Hutchinson M.I."/>
            <person name="Powell A.J."/>
            <person name="Barry K."/>
            <person name="Miller A.N."/>
            <person name="Grigoriev I.V."/>
            <person name="Debuchy R."/>
            <person name="Gladieux P."/>
            <person name="Hiltunen Thoren M."/>
            <person name="Johannesson H."/>
        </authorList>
    </citation>
    <scope>NUCLEOTIDE SEQUENCE</scope>
    <source>
        <strain evidence="2">CBS 333.67</strain>
    </source>
</reference>
<dbReference type="GeneID" id="87881724"/>
<protein>
    <recommendedName>
        <fullName evidence="4">Secreted protein</fullName>
    </recommendedName>
</protein>
<name>A0AAJ0M059_9PEZI</name>
<feature type="chain" id="PRO_5042515242" description="Secreted protein" evidence="1">
    <location>
        <begin position="31"/>
        <end position="85"/>
    </location>
</feature>
<dbReference type="RefSeq" id="XP_062719803.1">
    <property type="nucleotide sequence ID" value="XM_062862895.1"/>
</dbReference>
<accession>A0AAJ0M059</accession>
<feature type="signal peptide" evidence="1">
    <location>
        <begin position="1"/>
        <end position="30"/>
    </location>
</feature>
<comment type="caution">
    <text evidence="2">The sequence shown here is derived from an EMBL/GenBank/DDBJ whole genome shotgun (WGS) entry which is preliminary data.</text>
</comment>
<dbReference type="AlphaFoldDB" id="A0AAJ0M059"/>
<dbReference type="EMBL" id="JAUDZG010000005">
    <property type="protein sequence ID" value="KAK3304023.1"/>
    <property type="molecule type" value="Genomic_DNA"/>
</dbReference>
<keyword evidence="1" id="KW-0732">Signal</keyword>
<evidence type="ECO:0000313" key="2">
    <source>
        <dbReference type="EMBL" id="KAK3304023.1"/>
    </source>
</evidence>
<evidence type="ECO:0000313" key="3">
    <source>
        <dbReference type="Proteomes" id="UP001273166"/>
    </source>
</evidence>
<evidence type="ECO:0000256" key="1">
    <source>
        <dbReference type="SAM" id="SignalP"/>
    </source>
</evidence>
<gene>
    <name evidence="2" type="ORF">B0T15DRAFT_227229</name>
</gene>
<organism evidence="2 3">
    <name type="scientific">Chaetomium strumarium</name>
    <dbReference type="NCBI Taxonomy" id="1170767"/>
    <lineage>
        <taxon>Eukaryota</taxon>
        <taxon>Fungi</taxon>
        <taxon>Dikarya</taxon>
        <taxon>Ascomycota</taxon>
        <taxon>Pezizomycotina</taxon>
        <taxon>Sordariomycetes</taxon>
        <taxon>Sordariomycetidae</taxon>
        <taxon>Sordariales</taxon>
        <taxon>Chaetomiaceae</taxon>
        <taxon>Chaetomium</taxon>
    </lineage>
</organism>
<sequence>MLGSQGPKDITKTTVLLIQLFLSSIPCSGGSVHYPGADTPTKSSTFMLRVRCVHPFHSRFHPKKIPRRSLVGRCQSANVIVWNCG</sequence>
<proteinExistence type="predicted"/>